<dbReference type="Proteomes" id="UP000467124">
    <property type="component" value="Unassembled WGS sequence"/>
</dbReference>
<dbReference type="EMBL" id="WWHY01000001">
    <property type="protein sequence ID" value="MYR32520.1"/>
    <property type="molecule type" value="Genomic_DNA"/>
</dbReference>
<dbReference type="SMART" id="SM00855">
    <property type="entry name" value="PGAM"/>
    <property type="match status" value="1"/>
</dbReference>
<reference evidence="1 2" key="1">
    <citation type="journal article" date="2019" name="Nat. Commun.">
        <title>The antimicrobial potential of Streptomyces from insect microbiomes.</title>
        <authorList>
            <person name="Chevrette M.G."/>
            <person name="Carlson C.M."/>
            <person name="Ortega H.E."/>
            <person name="Thomas C."/>
            <person name="Ananiev G.E."/>
            <person name="Barns K.J."/>
            <person name="Book A.J."/>
            <person name="Cagnazzo J."/>
            <person name="Carlos C."/>
            <person name="Flanigan W."/>
            <person name="Grubbs K.J."/>
            <person name="Horn H.A."/>
            <person name="Hoffmann F.M."/>
            <person name="Klassen J.L."/>
            <person name="Knack J.J."/>
            <person name="Lewin G.R."/>
            <person name="McDonald B.R."/>
            <person name="Muller L."/>
            <person name="Melo W.G.P."/>
            <person name="Pinto-Tomas A.A."/>
            <person name="Schmitz A."/>
            <person name="Wendt-Pienkowski E."/>
            <person name="Wildman S."/>
            <person name="Zhao M."/>
            <person name="Zhang F."/>
            <person name="Bugni T.S."/>
            <person name="Andes D.R."/>
            <person name="Pupo M.T."/>
            <person name="Currie C.R."/>
        </authorList>
    </citation>
    <scope>NUCLEOTIDE SEQUENCE [LARGE SCALE GENOMIC DNA]</scope>
    <source>
        <strain evidence="1 2">SID5840</strain>
    </source>
</reference>
<accession>A0A7K2IRB7</accession>
<sequence>MTTTTVVHLLRHGEVYNPRKVLYGRLPDYHLSDRGQRMAEMAADWFEGHDIAALYSSPLDRTQETAAPLRKAFDLQVTLDERLIEAANRFEGMSLSASSARDPQVLRRLYNPFRPSWGEPYQEIVSRMVEVIKVVRREAWGREAVCVSHQLPIWMARRAAEGKRLWHRPDLRECNLASVTSLTFADQRLASVSYAEPAAELYGDGPSVPGA</sequence>
<comment type="caution">
    <text evidence="1">The sequence shown here is derived from an EMBL/GenBank/DDBJ whole genome shotgun (WGS) entry which is preliminary data.</text>
</comment>
<dbReference type="InterPro" id="IPR013078">
    <property type="entry name" value="His_Pase_superF_clade-1"/>
</dbReference>
<dbReference type="OMA" id="RRRLWHD"/>
<dbReference type="PANTHER" id="PTHR48100">
    <property type="entry name" value="BROAD-SPECIFICITY PHOSPHATASE YOR283W-RELATED"/>
    <property type="match status" value="1"/>
</dbReference>
<gene>
    <name evidence="1" type="ORF">GTW20_09600</name>
</gene>
<evidence type="ECO:0000313" key="1">
    <source>
        <dbReference type="EMBL" id="MYR32520.1"/>
    </source>
</evidence>
<dbReference type="InterPro" id="IPR050275">
    <property type="entry name" value="PGM_Phosphatase"/>
</dbReference>
<name>A0A7K2IRB7_9ACTN</name>
<organism evidence="1 2">
    <name type="scientific">Nocardiopsis alba</name>
    <dbReference type="NCBI Taxonomy" id="53437"/>
    <lineage>
        <taxon>Bacteria</taxon>
        <taxon>Bacillati</taxon>
        <taxon>Actinomycetota</taxon>
        <taxon>Actinomycetes</taxon>
        <taxon>Streptosporangiales</taxon>
        <taxon>Nocardiopsidaceae</taxon>
        <taxon>Nocardiopsis</taxon>
    </lineage>
</organism>
<dbReference type="GO" id="GO:0016791">
    <property type="term" value="F:phosphatase activity"/>
    <property type="evidence" value="ECO:0007669"/>
    <property type="project" value="TreeGrafter"/>
</dbReference>
<dbReference type="Pfam" id="PF00300">
    <property type="entry name" value="His_Phos_1"/>
    <property type="match status" value="1"/>
</dbReference>
<dbReference type="GO" id="GO:0005737">
    <property type="term" value="C:cytoplasm"/>
    <property type="evidence" value="ECO:0007669"/>
    <property type="project" value="TreeGrafter"/>
</dbReference>
<protein>
    <submittedName>
        <fullName evidence="1">Histidine phosphatase family protein</fullName>
    </submittedName>
</protein>
<evidence type="ECO:0000313" key="2">
    <source>
        <dbReference type="Proteomes" id="UP000467124"/>
    </source>
</evidence>
<dbReference type="AlphaFoldDB" id="A0A7K2IRB7"/>
<dbReference type="CDD" id="cd07067">
    <property type="entry name" value="HP_PGM_like"/>
    <property type="match status" value="1"/>
</dbReference>
<dbReference type="PANTHER" id="PTHR48100:SF51">
    <property type="entry name" value="PHOSPHOGLYCERATE MUTASE"/>
    <property type="match status" value="1"/>
</dbReference>
<dbReference type="InterPro" id="IPR029033">
    <property type="entry name" value="His_PPase_superfam"/>
</dbReference>
<proteinExistence type="predicted"/>
<dbReference type="GeneID" id="91393073"/>
<dbReference type="SUPFAM" id="SSF53254">
    <property type="entry name" value="Phosphoglycerate mutase-like"/>
    <property type="match status" value="1"/>
</dbReference>
<dbReference type="Gene3D" id="3.40.50.1240">
    <property type="entry name" value="Phosphoglycerate mutase-like"/>
    <property type="match status" value="1"/>
</dbReference>
<dbReference type="RefSeq" id="WP_014909855.1">
    <property type="nucleotide sequence ID" value="NZ_BAZE01000010.1"/>
</dbReference>